<dbReference type="Gene3D" id="1.25.40.10">
    <property type="entry name" value="Tetratricopeptide repeat domain"/>
    <property type="match status" value="5"/>
</dbReference>
<dbReference type="SMART" id="SM00028">
    <property type="entry name" value="TPR"/>
    <property type="match status" value="6"/>
</dbReference>
<dbReference type="InterPro" id="IPR011990">
    <property type="entry name" value="TPR-like_helical_dom_sf"/>
</dbReference>
<feature type="repeat" description="TPR" evidence="1">
    <location>
        <begin position="19"/>
        <end position="52"/>
    </location>
</feature>
<dbReference type="OrthoDB" id="9763354at2"/>
<dbReference type="SUPFAM" id="SSF48452">
    <property type="entry name" value="TPR-like"/>
    <property type="match status" value="3"/>
</dbReference>
<proteinExistence type="predicted"/>
<evidence type="ECO:0000313" key="4">
    <source>
        <dbReference type="Proteomes" id="UP000238430"/>
    </source>
</evidence>
<evidence type="ECO:0000313" key="3">
    <source>
        <dbReference type="EMBL" id="PSG92600.1"/>
    </source>
</evidence>
<reference evidence="3 4" key="1">
    <citation type="submission" date="2018-03" db="EMBL/GenBank/DDBJ databases">
        <title>Mesoflavibacter sp. HG37 and Mesoflavibacter sp. HG96 sp.nov., two marine bacteria isolated from seawater of Western Pacific Ocean.</title>
        <authorList>
            <person name="Cheng H."/>
            <person name="Wu Y.-H."/>
            <person name="Guo L.-L."/>
            <person name="Xu X.-W."/>
        </authorList>
    </citation>
    <scope>NUCLEOTIDE SEQUENCE [LARGE SCALE GENOMIC DNA]</scope>
    <source>
        <strain evidence="3 4">KCTC 42117</strain>
    </source>
</reference>
<dbReference type="PANTHER" id="PTHR12558:SF13">
    <property type="entry name" value="CELL DIVISION CYCLE PROTEIN 27 HOMOLOG"/>
    <property type="match status" value="1"/>
</dbReference>
<dbReference type="RefSeq" id="WP_106677304.1">
    <property type="nucleotide sequence ID" value="NZ_JACHWV010000005.1"/>
</dbReference>
<dbReference type="PANTHER" id="PTHR12558">
    <property type="entry name" value="CELL DIVISION CYCLE 16,23,27"/>
    <property type="match status" value="1"/>
</dbReference>
<dbReference type="Pfam" id="PF13174">
    <property type="entry name" value="TPR_6"/>
    <property type="match status" value="1"/>
</dbReference>
<gene>
    <name evidence="3" type="ORF">C7H61_03925</name>
</gene>
<dbReference type="EMBL" id="PXOT01000018">
    <property type="protein sequence ID" value="PSG92600.1"/>
    <property type="molecule type" value="Genomic_DNA"/>
</dbReference>
<organism evidence="3 4">
    <name type="scientific">Mesoflavibacter zeaxanthinifaciens subsp. sabulilitoris</name>
    <dbReference type="NCBI Taxonomy" id="1520893"/>
    <lineage>
        <taxon>Bacteria</taxon>
        <taxon>Pseudomonadati</taxon>
        <taxon>Bacteroidota</taxon>
        <taxon>Flavobacteriia</taxon>
        <taxon>Flavobacteriales</taxon>
        <taxon>Flavobacteriaceae</taxon>
        <taxon>Mesoflavibacter</taxon>
    </lineage>
</organism>
<protein>
    <recommendedName>
        <fullName evidence="5">Tetratricopeptide repeat protein</fullName>
    </recommendedName>
</protein>
<evidence type="ECO:0008006" key="5">
    <source>
        <dbReference type="Google" id="ProtNLM"/>
    </source>
</evidence>
<comment type="caution">
    <text evidence="3">The sequence shown here is derived from an EMBL/GenBank/DDBJ whole genome shotgun (WGS) entry which is preliminary data.</text>
</comment>
<dbReference type="PROSITE" id="PS50005">
    <property type="entry name" value="TPR"/>
    <property type="match status" value="2"/>
</dbReference>
<keyword evidence="2" id="KW-0175">Coiled coil</keyword>
<sequence length="594" mass="69432">MFLKRVLTILIFFFYLCSYAQDEIVANEYFKNGEFEKALSSYKRLFKDKPNNTNYLLKIVEIEQELELYKEAEQRLIKALETNKSPNLLVELGYNYQLQKDTINANKNYQKAIATLEQRPTNAYSIGRVFQNHSLLEEAIQAYTKAMQLQPSLNFNLQLARIYGEQSNIEKMFDSYLSFISANPTYLDTIKRYISEFITEDSDNEGNIILRKTLLKKIQQNPDLMWNEMLSWLFIQQKDYNKAFAQEKAIYKRQQESLDRVIELGFIAKNNKDYEMAISIFEYVVETSQEISTKLEAQLKIIELKTEIALPKDYNDIEKSYTSILEQYGKTPQTLNIQKSYAHFLAFYLEQPEEAISILKNTLKYNIPEIYLAEVKLELGDILVFQEKFNQALIYYTQIQRNLKNSPISQEARFRVAKASYYKGDFKWAESQLKILKASTSQLTANDALDLKLLISDNRAEDSTQTALKKYAKADLLAFQNKNKPAIAILNDILKAHKTEVIVPQALLKQAELFEKEHDYDSAKANYLRIIKDFKDSILLDNALYNLAELLNNTYNQPEEAKPYYETILFDHPDSIFYVEARKKFRKLRGDDIN</sequence>
<accession>A0A2T1NID0</accession>
<feature type="repeat" description="TPR" evidence="1">
    <location>
        <begin position="120"/>
        <end position="153"/>
    </location>
</feature>
<keyword evidence="4" id="KW-1185">Reference proteome</keyword>
<evidence type="ECO:0000256" key="2">
    <source>
        <dbReference type="SAM" id="Coils"/>
    </source>
</evidence>
<evidence type="ECO:0000256" key="1">
    <source>
        <dbReference type="PROSITE-ProRule" id="PRU00339"/>
    </source>
</evidence>
<dbReference type="Proteomes" id="UP000238430">
    <property type="component" value="Unassembled WGS sequence"/>
</dbReference>
<name>A0A2T1NID0_9FLAO</name>
<keyword evidence="1" id="KW-0802">TPR repeat</keyword>
<feature type="coiled-coil region" evidence="2">
    <location>
        <begin position="52"/>
        <end position="119"/>
    </location>
</feature>
<dbReference type="AlphaFoldDB" id="A0A2T1NID0"/>
<dbReference type="InterPro" id="IPR019734">
    <property type="entry name" value="TPR_rpt"/>
</dbReference>